<keyword evidence="6 8" id="KW-0443">Lipid metabolism</keyword>
<dbReference type="InterPro" id="IPR004568">
    <property type="entry name" value="Ppantetheine-prot_Trfase_dom"/>
</dbReference>
<comment type="catalytic activity">
    <reaction evidence="8">
        <text>apo-[ACP] + CoA = holo-[ACP] + adenosine 3',5'-bisphosphate + H(+)</text>
        <dbReference type="Rhea" id="RHEA:12068"/>
        <dbReference type="Rhea" id="RHEA-COMP:9685"/>
        <dbReference type="Rhea" id="RHEA-COMP:9690"/>
        <dbReference type="ChEBI" id="CHEBI:15378"/>
        <dbReference type="ChEBI" id="CHEBI:29999"/>
        <dbReference type="ChEBI" id="CHEBI:57287"/>
        <dbReference type="ChEBI" id="CHEBI:58343"/>
        <dbReference type="ChEBI" id="CHEBI:64479"/>
        <dbReference type="EC" id="2.7.8.7"/>
    </reaction>
</comment>
<organism evidence="10 11">
    <name type="scientific">Ephemeroptericola cinctiostellae</name>
    <dbReference type="NCBI Taxonomy" id="2268024"/>
    <lineage>
        <taxon>Bacteria</taxon>
        <taxon>Pseudomonadati</taxon>
        <taxon>Pseudomonadota</taxon>
        <taxon>Betaproteobacteria</taxon>
        <taxon>Burkholderiales</taxon>
        <taxon>Burkholderiaceae</taxon>
        <taxon>Ephemeroptericola</taxon>
    </lineage>
</organism>
<protein>
    <recommendedName>
        <fullName evidence="8">Holo-[acyl-carrier-protein] synthase</fullName>
        <shortName evidence="8">Holo-ACP synthase</shortName>
        <ecNumber evidence="8">2.7.8.7</ecNumber>
    </recommendedName>
    <alternativeName>
        <fullName evidence="8">4'-phosphopantetheinyl transferase AcpS</fullName>
    </alternativeName>
</protein>
<dbReference type="InterPro" id="IPR008278">
    <property type="entry name" value="4-PPantetheinyl_Trfase_dom"/>
</dbReference>
<keyword evidence="7 8" id="KW-0275">Fatty acid biosynthesis</keyword>
<accession>A0A345DD41</accession>
<dbReference type="Gene3D" id="3.90.470.20">
    <property type="entry name" value="4'-phosphopantetheinyl transferase domain"/>
    <property type="match status" value="1"/>
</dbReference>
<evidence type="ECO:0000256" key="4">
    <source>
        <dbReference type="ARBA" id="ARBA00022832"/>
    </source>
</evidence>
<dbReference type="HAMAP" id="MF_00101">
    <property type="entry name" value="AcpS"/>
    <property type="match status" value="1"/>
</dbReference>
<dbReference type="RefSeq" id="WP_114563371.1">
    <property type="nucleotide sequence ID" value="NZ_CP031124.1"/>
</dbReference>
<dbReference type="InterPro" id="IPR037143">
    <property type="entry name" value="4-PPantetheinyl_Trfase_dom_sf"/>
</dbReference>
<dbReference type="GO" id="GO:0008897">
    <property type="term" value="F:holo-[acyl-carrier-protein] synthase activity"/>
    <property type="evidence" value="ECO:0007669"/>
    <property type="project" value="UniProtKB-UniRule"/>
</dbReference>
<dbReference type="EC" id="2.7.8.7" evidence="8"/>
<evidence type="ECO:0000256" key="8">
    <source>
        <dbReference type="HAMAP-Rule" id="MF_00101"/>
    </source>
</evidence>
<dbReference type="Proteomes" id="UP000252182">
    <property type="component" value="Chromosome"/>
</dbReference>
<evidence type="ECO:0000313" key="10">
    <source>
        <dbReference type="EMBL" id="AXF86279.1"/>
    </source>
</evidence>
<dbReference type="GO" id="GO:0005737">
    <property type="term" value="C:cytoplasm"/>
    <property type="evidence" value="ECO:0007669"/>
    <property type="project" value="UniProtKB-SubCell"/>
</dbReference>
<evidence type="ECO:0000256" key="2">
    <source>
        <dbReference type="ARBA" id="ARBA00022679"/>
    </source>
</evidence>
<dbReference type="NCBIfam" id="TIGR00516">
    <property type="entry name" value="acpS"/>
    <property type="match status" value="1"/>
</dbReference>
<feature type="binding site" evidence="8">
    <location>
        <position position="8"/>
    </location>
    <ligand>
        <name>Mg(2+)</name>
        <dbReference type="ChEBI" id="CHEBI:18420"/>
    </ligand>
</feature>
<feature type="domain" description="4'-phosphopantetheinyl transferase" evidence="9">
    <location>
        <begin position="4"/>
        <end position="106"/>
    </location>
</feature>
<evidence type="ECO:0000256" key="1">
    <source>
        <dbReference type="ARBA" id="ARBA00022516"/>
    </source>
</evidence>
<dbReference type="EMBL" id="CP031124">
    <property type="protein sequence ID" value="AXF86279.1"/>
    <property type="molecule type" value="Genomic_DNA"/>
</dbReference>
<evidence type="ECO:0000313" key="11">
    <source>
        <dbReference type="Proteomes" id="UP000252182"/>
    </source>
</evidence>
<dbReference type="AlphaFoldDB" id="A0A345DD41"/>
<dbReference type="OrthoDB" id="517356at2"/>
<evidence type="ECO:0000256" key="7">
    <source>
        <dbReference type="ARBA" id="ARBA00023160"/>
    </source>
</evidence>
<keyword evidence="1 8" id="KW-0444">Lipid biosynthesis</keyword>
<name>A0A345DD41_9BURK</name>
<dbReference type="SUPFAM" id="SSF56214">
    <property type="entry name" value="4'-phosphopantetheinyl transferase"/>
    <property type="match status" value="1"/>
</dbReference>
<comment type="subcellular location">
    <subcellularLocation>
        <location evidence="8">Cytoplasm</location>
    </subcellularLocation>
</comment>
<feature type="binding site" evidence="8">
    <location>
        <position position="62"/>
    </location>
    <ligand>
        <name>Mg(2+)</name>
        <dbReference type="ChEBI" id="CHEBI:18420"/>
    </ligand>
</feature>
<keyword evidence="5 8" id="KW-0460">Magnesium</keyword>
<keyword evidence="3 8" id="KW-0479">Metal-binding</keyword>
<reference evidence="11" key="1">
    <citation type="submission" date="2018-07" db="EMBL/GenBank/DDBJ databases">
        <authorList>
            <person name="Kim H."/>
        </authorList>
    </citation>
    <scope>NUCLEOTIDE SEQUENCE [LARGE SCALE GENOMIC DNA]</scope>
    <source>
        <strain evidence="11">F02</strain>
    </source>
</reference>
<dbReference type="InterPro" id="IPR002582">
    <property type="entry name" value="ACPS"/>
</dbReference>
<evidence type="ECO:0000256" key="6">
    <source>
        <dbReference type="ARBA" id="ARBA00023098"/>
    </source>
</evidence>
<comment type="function">
    <text evidence="8">Transfers the 4'-phosphopantetheine moiety from coenzyme A to a Ser of acyl-carrier-protein.</text>
</comment>
<evidence type="ECO:0000256" key="5">
    <source>
        <dbReference type="ARBA" id="ARBA00022842"/>
    </source>
</evidence>
<dbReference type="Pfam" id="PF01648">
    <property type="entry name" value="ACPS"/>
    <property type="match status" value="1"/>
</dbReference>
<gene>
    <name evidence="8 10" type="primary">acpS</name>
    <name evidence="10" type="ORF">DTO96_102025</name>
</gene>
<dbReference type="GO" id="GO:0006633">
    <property type="term" value="P:fatty acid biosynthetic process"/>
    <property type="evidence" value="ECO:0007669"/>
    <property type="project" value="UniProtKB-UniRule"/>
</dbReference>
<evidence type="ECO:0000259" key="9">
    <source>
        <dbReference type="Pfam" id="PF01648"/>
    </source>
</evidence>
<proteinExistence type="inferred from homology"/>
<keyword evidence="4 8" id="KW-0276">Fatty acid metabolism</keyword>
<dbReference type="GO" id="GO:0000287">
    <property type="term" value="F:magnesium ion binding"/>
    <property type="evidence" value="ECO:0007669"/>
    <property type="project" value="UniProtKB-UniRule"/>
</dbReference>
<keyword evidence="8" id="KW-0963">Cytoplasm</keyword>
<dbReference type="NCBIfam" id="TIGR00556">
    <property type="entry name" value="pantethn_trn"/>
    <property type="match status" value="1"/>
</dbReference>
<comment type="similarity">
    <text evidence="8">Belongs to the P-Pant transferase superfamily. AcpS family.</text>
</comment>
<evidence type="ECO:0000256" key="3">
    <source>
        <dbReference type="ARBA" id="ARBA00022723"/>
    </source>
</evidence>
<keyword evidence="11" id="KW-1185">Reference proteome</keyword>
<keyword evidence="2 8" id="KW-0808">Transferase</keyword>
<sequence>MIYGIGTDLLKVERIHAAFAARGERFARRILGDDELKIFHARYARNHERGLLFLSTRFAAKEAFSKAIGLGLHSPMSWRVAQFVNAPSGKPMVKLSEPLLSWCDERGLIFHVAMTDESDVVCAFVVAETMEDSK</sequence>
<comment type="cofactor">
    <cofactor evidence="8">
        <name>Mg(2+)</name>
        <dbReference type="ChEBI" id="CHEBI:18420"/>
    </cofactor>
</comment>
<dbReference type="KEGG" id="hyf:DTO96_102025"/>